<protein>
    <submittedName>
        <fullName evidence="10">Uncharacterized protein LOC129605103 isoform X1</fullName>
    </submittedName>
</protein>
<feature type="compositionally biased region" description="Polar residues" evidence="7">
    <location>
        <begin position="44"/>
        <end position="56"/>
    </location>
</feature>
<keyword evidence="2" id="KW-0548">Nucleotidyltransferase</keyword>
<dbReference type="Pfam" id="PF00665">
    <property type="entry name" value="rve"/>
    <property type="match status" value="1"/>
</dbReference>
<dbReference type="GO" id="GO:0004519">
    <property type="term" value="F:endonuclease activity"/>
    <property type="evidence" value="ECO:0007669"/>
    <property type="project" value="UniProtKB-KW"/>
</dbReference>
<dbReference type="GO" id="GO:0016787">
    <property type="term" value="F:hydrolase activity"/>
    <property type="evidence" value="ECO:0007669"/>
    <property type="project" value="UniProtKB-KW"/>
</dbReference>
<evidence type="ECO:0000256" key="7">
    <source>
        <dbReference type="SAM" id="MobiDB-lite"/>
    </source>
</evidence>
<keyword evidence="4" id="KW-0255">Endonuclease</keyword>
<keyword evidence="9" id="KW-1185">Reference proteome</keyword>
<evidence type="ECO:0000256" key="6">
    <source>
        <dbReference type="ARBA" id="ARBA00022918"/>
    </source>
</evidence>
<keyword evidence="1" id="KW-0808">Transferase</keyword>
<proteinExistence type="predicted"/>
<evidence type="ECO:0000313" key="9">
    <source>
        <dbReference type="Proteomes" id="UP000515150"/>
    </source>
</evidence>
<evidence type="ECO:0000256" key="1">
    <source>
        <dbReference type="ARBA" id="ARBA00022679"/>
    </source>
</evidence>
<dbReference type="Gene3D" id="1.10.340.70">
    <property type="match status" value="1"/>
</dbReference>
<evidence type="ECO:0000313" key="10">
    <source>
        <dbReference type="RefSeq" id="XP_055370458.1"/>
    </source>
</evidence>
<sequence length="346" mass="37184">MSRANAPIVSALYSNAELSAMRVNPDLDSFPTISRRTEGEEASDQQPEQGGSSDTTAAGGHRPQHGRLTDSHNVCSRHVLGSSDEPATTDPAPAAIAVCKCPAHTGGTDPISAGNTRADAAAKAAARHPLPFVPCLLSSTSTQPPSPPSALPDLQTFSTPQECKLWLTNGATSSHGVWYGPDGKPCLPKHFFPHFAKLTHGLDHVSKGAMLDALTKHWYTKGFSIYAQKYCEACMTCAQHNPGKTTAKPLAAHPPPEQAFDHLMLDFIELTPAEGKKYCLVIVDMWSKWVEAFPAKHANSHAVTKALLTEIIPRWGIPSKISSDNGSHFANQALEEVGKFLNIDIR</sequence>
<keyword evidence="6" id="KW-0695">RNA-directed DNA polymerase</keyword>
<dbReference type="SUPFAM" id="SSF53098">
    <property type="entry name" value="Ribonuclease H-like"/>
    <property type="match status" value="1"/>
</dbReference>
<dbReference type="PANTHER" id="PTHR41694:SF5">
    <property type="entry name" value="RIBONUCLEASE H"/>
    <property type="match status" value="1"/>
</dbReference>
<feature type="domain" description="Integrase catalytic" evidence="8">
    <location>
        <begin position="251"/>
        <end position="346"/>
    </location>
</feature>
<dbReference type="KEGG" id="bspl:129605103"/>
<dbReference type="GeneID" id="129605103"/>
<dbReference type="RefSeq" id="XP_055370458.1">
    <property type="nucleotide sequence ID" value="XM_055514483.1"/>
</dbReference>
<dbReference type="PROSITE" id="PS50994">
    <property type="entry name" value="INTEGRASE"/>
    <property type="match status" value="1"/>
</dbReference>
<evidence type="ECO:0000256" key="4">
    <source>
        <dbReference type="ARBA" id="ARBA00022759"/>
    </source>
</evidence>
<evidence type="ECO:0000259" key="8">
    <source>
        <dbReference type="PROSITE" id="PS50994"/>
    </source>
</evidence>
<gene>
    <name evidence="10" type="primary">LOC129605103</name>
</gene>
<dbReference type="GO" id="GO:0003676">
    <property type="term" value="F:nucleic acid binding"/>
    <property type="evidence" value="ECO:0007669"/>
    <property type="project" value="InterPro"/>
</dbReference>
<name>A0A9W2Y8Z6_BETSP</name>
<dbReference type="GO" id="GO:0003964">
    <property type="term" value="F:RNA-directed DNA polymerase activity"/>
    <property type="evidence" value="ECO:0007669"/>
    <property type="project" value="UniProtKB-KW"/>
</dbReference>
<keyword evidence="5" id="KW-0378">Hydrolase</keyword>
<accession>A0A9W2Y8Z6</accession>
<evidence type="ECO:0000256" key="2">
    <source>
        <dbReference type="ARBA" id="ARBA00022695"/>
    </source>
</evidence>
<dbReference type="AlphaFoldDB" id="A0A9W2Y8Z6"/>
<dbReference type="InterPro" id="IPR036397">
    <property type="entry name" value="RNaseH_sf"/>
</dbReference>
<organism evidence="9 10">
    <name type="scientific">Betta splendens</name>
    <name type="common">Siamese fighting fish</name>
    <dbReference type="NCBI Taxonomy" id="158456"/>
    <lineage>
        <taxon>Eukaryota</taxon>
        <taxon>Metazoa</taxon>
        <taxon>Chordata</taxon>
        <taxon>Craniata</taxon>
        <taxon>Vertebrata</taxon>
        <taxon>Euteleostomi</taxon>
        <taxon>Actinopterygii</taxon>
        <taxon>Neopterygii</taxon>
        <taxon>Teleostei</taxon>
        <taxon>Neoteleostei</taxon>
        <taxon>Acanthomorphata</taxon>
        <taxon>Anabantaria</taxon>
        <taxon>Anabantiformes</taxon>
        <taxon>Anabantoidei</taxon>
        <taxon>Osphronemidae</taxon>
        <taxon>Betta</taxon>
    </lineage>
</organism>
<evidence type="ECO:0000256" key="3">
    <source>
        <dbReference type="ARBA" id="ARBA00022722"/>
    </source>
</evidence>
<dbReference type="Gene3D" id="3.30.420.10">
    <property type="entry name" value="Ribonuclease H-like superfamily/Ribonuclease H"/>
    <property type="match status" value="2"/>
</dbReference>
<dbReference type="InterPro" id="IPR001584">
    <property type="entry name" value="Integrase_cat-core"/>
</dbReference>
<evidence type="ECO:0000256" key="5">
    <source>
        <dbReference type="ARBA" id="ARBA00022801"/>
    </source>
</evidence>
<dbReference type="InterPro" id="IPR012337">
    <property type="entry name" value="RNaseH-like_sf"/>
</dbReference>
<dbReference type="OrthoDB" id="8947436at2759"/>
<dbReference type="GO" id="GO:0015074">
    <property type="term" value="P:DNA integration"/>
    <property type="evidence" value="ECO:0007669"/>
    <property type="project" value="InterPro"/>
</dbReference>
<dbReference type="PANTHER" id="PTHR41694">
    <property type="entry name" value="ENDOGENOUS RETROVIRUS GROUP K MEMBER POL PROTEIN"/>
    <property type="match status" value="1"/>
</dbReference>
<feature type="region of interest" description="Disordered" evidence="7">
    <location>
        <begin position="20"/>
        <end position="72"/>
    </location>
</feature>
<reference evidence="10" key="1">
    <citation type="submission" date="2025-08" db="UniProtKB">
        <authorList>
            <consortium name="RefSeq"/>
        </authorList>
    </citation>
    <scope>IDENTIFICATION</scope>
</reference>
<dbReference type="Proteomes" id="UP000515150">
    <property type="component" value="Chromosome 2"/>
</dbReference>
<keyword evidence="3" id="KW-0540">Nuclease</keyword>